<gene>
    <name evidence="2" type="ORF">UCRPC4_g02684</name>
</gene>
<feature type="region of interest" description="Disordered" evidence="1">
    <location>
        <begin position="1"/>
        <end position="63"/>
    </location>
</feature>
<evidence type="ECO:0000313" key="2">
    <source>
        <dbReference type="EMBL" id="KKY23871.1"/>
    </source>
</evidence>
<dbReference type="Gene3D" id="3.40.50.150">
    <property type="entry name" value="Vaccinia Virus protein VP39"/>
    <property type="match status" value="1"/>
</dbReference>
<dbReference type="Pfam" id="PF13489">
    <property type="entry name" value="Methyltransf_23"/>
    <property type="match status" value="1"/>
</dbReference>
<dbReference type="EMBL" id="LCWF01000064">
    <property type="protein sequence ID" value="KKY23871.1"/>
    <property type="molecule type" value="Genomic_DNA"/>
</dbReference>
<dbReference type="PANTHER" id="PTHR43591:SF24">
    <property type="entry name" value="2-METHOXY-6-POLYPRENYL-1,4-BENZOQUINOL METHYLASE, MITOCHONDRIAL"/>
    <property type="match status" value="1"/>
</dbReference>
<dbReference type="Proteomes" id="UP000053317">
    <property type="component" value="Unassembled WGS sequence"/>
</dbReference>
<dbReference type="GO" id="GO:0008168">
    <property type="term" value="F:methyltransferase activity"/>
    <property type="evidence" value="ECO:0007669"/>
    <property type="project" value="TreeGrafter"/>
</dbReference>
<sequence>MEGMKGPPTGPEYLASEGESTKSEKTIPSAPSQPQPDTEAAPGIDSSSRREAEAGLGDSSQDALENEQTILVGSDHDSVYSDADLDSLTASLTSSIFAHTHENGRRYHAYRAGSYWGPNDDTALDGLDLDHHVFLLAMNGALHLAPIGDSPSAILDLGTGTGIWAIEMGDQYPSASVTGNDLSPTLPQYVPSNVQFEIDDFCDEWTYESESFDFIHARQILGCVDSYTSLYRKVLRCLRPGGWYEQVEIDVTNTSEDGTHAGTALDTMGPYIVEAGERMGKPLRYLHKTKQTMIDAGFIDVTEVTYKLPIGAWPKDEKQKHIGICNVASYNAGIEGWFMRPFTSHLGWTAEEVQVFCAHVRRDLKDRRIHAIEEM</sequence>
<evidence type="ECO:0000256" key="1">
    <source>
        <dbReference type="SAM" id="MobiDB-lite"/>
    </source>
</evidence>
<protein>
    <submittedName>
        <fullName evidence="2">Putative sam dependent</fullName>
    </submittedName>
</protein>
<dbReference type="PANTHER" id="PTHR43591">
    <property type="entry name" value="METHYLTRANSFERASE"/>
    <property type="match status" value="1"/>
</dbReference>
<dbReference type="OrthoDB" id="2013972at2759"/>
<proteinExistence type="predicted"/>
<accession>A0A0G2EP55</accession>
<comment type="caution">
    <text evidence="2">The sequence shown here is derived from an EMBL/GenBank/DDBJ whole genome shotgun (WGS) entry which is preliminary data.</text>
</comment>
<name>A0A0G2EP55_PHACM</name>
<dbReference type="InterPro" id="IPR029063">
    <property type="entry name" value="SAM-dependent_MTases_sf"/>
</dbReference>
<dbReference type="SUPFAM" id="SSF53335">
    <property type="entry name" value="S-adenosyl-L-methionine-dependent methyltransferases"/>
    <property type="match status" value="1"/>
</dbReference>
<organism evidence="2 3">
    <name type="scientific">Phaeomoniella chlamydospora</name>
    <name type="common">Phaeoacremonium chlamydosporum</name>
    <dbReference type="NCBI Taxonomy" id="158046"/>
    <lineage>
        <taxon>Eukaryota</taxon>
        <taxon>Fungi</taxon>
        <taxon>Dikarya</taxon>
        <taxon>Ascomycota</taxon>
        <taxon>Pezizomycotina</taxon>
        <taxon>Eurotiomycetes</taxon>
        <taxon>Chaetothyriomycetidae</taxon>
        <taxon>Phaeomoniellales</taxon>
        <taxon>Phaeomoniellaceae</taxon>
        <taxon>Phaeomoniella</taxon>
    </lineage>
</organism>
<reference evidence="2 3" key="1">
    <citation type="submission" date="2015-05" db="EMBL/GenBank/DDBJ databases">
        <title>Distinctive expansion of gene families associated with plant cell wall degradation and secondary metabolism in the genomes of grapevine trunk pathogens.</title>
        <authorList>
            <person name="Lawrence D.P."/>
            <person name="Travadon R."/>
            <person name="Rolshausen P.E."/>
            <person name="Baumgartner K."/>
        </authorList>
    </citation>
    <scope>NUCLEOTIDE SEQUENCE [LARGE SCALE GENOMIC DNA]</scope>
    <source>
        <strain evidence="2">UCRPC4</strain>
    </source>
</reference>
<reference evidence="2 3" key="2">
    <citation type="submission" date="2015-05" db="EMBL/GenBank/DDBJ databases">
        <authorList>
            <person name="Morales-Cruz A."/>
            <person name="Amrine K.C."/>
            <person name="Cantu D."/>
        </authorList>
    </citation>
    <scope>NUCLEOTIDE SEQUENCE [LARGE SCALE GENOMIC DNA]</scope>
    <source>
        <strain evidence="2">UCRPC4</strain>
    </source>
</reference>
<keyword evidence="3" id="KW-1185">Reference proteome</keyword>
<dbReference type="CDD" id="cd02440">
    <property type="entry name" value="AdoMet_MTases"/>
    <property type="match status" value="1"/>
</dbReference>
<dbReference type="AlphaFoldDB" id="A0A0G2EP55"/>
<evidence type="ECO:0000313" key="3">
    <source>
        <dbReference type="Proteomes" id="UP000053317"/>
    </source>
</evidence>